<evidence type="ECO:0000256" key="1">
    <source>
        <dbReference type="SAM" id="MobiDB-lite"/>
    </source>
</evidence>
<dbReference type="EMBL" id="HBHJ01030885">
    <property type="protein sequence ID" value="CAD9709401.1"/>
    <property type="molecule type" value="Transcribed_RNA"/>
</dbReference>
<dbReference type="AlphaFoldDB" id="A0A7S2STR4"/>
<feature type="compositionally biased region" description="Low complexity" evidence="1">
    <location>
        <begin position="183"/>
        <end position="194"/>
    </location>
</feature>
<sequence length="219" mass="24268">MSRLILRIYTRKSSVFEQHSFLVGTEQGGLSNQIGTLPFDEATTTVGSLRERIEVQVDRNMVRRNPIYQEYISVMSYIPNPEGFTSKQLRRYCFGYFKTPEDEVPTIIPVDSEDELLVSEVIEDYLKTDLLLIPQVQVGLDGKFVSSQGKQRESGSPAAHQVGTEHHTQRSGQEPGLSHSSIEGAQELGALAAESHPPQQEDLVLELEAAVAAAVGKVR</sequence>
<proteinExistence type="predicted"/>
<evidence type="ECO:0000313" key="2">
    <source>
        <dbReference type="EMBL" id="CAD9709401.1"/>
    </source>
</evidence>
<feature type="region of interest" description="Disordered" evidence="1">
    <location>
        <begin position="147"/>
        <end position="199"/>
    </location>
</feature>
<reference evidence="2" key="1">
    <citation type="submission" date="2021-01" db="EMBL/GenBank/DDBJ databases">
        <authorList>
            <person name="Corre E."/>
            <person name="Pelletier E."/>
            <person name="Niang G."/>
            <person name="Scheremetjew M."/>
            <person name="Finn R."/>
            <person name="Kale V."/>
            <person name="Holt S."/>
            <person name="Cochrane G."/>
            <person name="Meng A."/>
            <person name="Brown T."/>
            <person name="Cohen L."/>
        </authorList>
    </citation>
    <scope>NUCLEOTIDE SEQUENCE</scope>
    <source>
        <strain evidence="2">CCMP1243</strain>
    </source>
</reference>
<accession>A0A7S2STR4</accession>
<protein>
    <submittedName>
        <fullName evidence="2">Uncharacterized protein</fullName>
    </submittedName>
</protein>
<organism evidence="2">
    <name type="scientific">Rhizochromulina marina</name>
    <dbReference type="NCBI Taxonomy" id="1034831"/>
    <lineage>
        <taxon>Eukaryota</taxon>
        <taxon>Sar</taxon>
        <taxon>Stramenopiles</taxon>
        <taxon>Ochrophyta</taxon>
        <taxon>Dictyochophyceae</taxon>
        <taxon>Rhizochromulinales</taxon>
        <taxon>Rhizochromulina</taxon>
    </lineage>
</organism>
<gene>
    <name evidence="2" type="ORF">RMAR1173_LOCUS20394</name>
</gene>
<name>A0A7S2STR4_9STRA</name>